<keyword evidence="1" id="KW-0175">Coiled coil</keyword>
<evidence type="ECO:0000313" key="3">
    <source>
        <dbReference type="Proteomes" id="UP001568698"/>
    </source>
</evidence>
<evidence type="ECO:0000313" key="2">
    <source>
        <dbReference type="EMBL" id="MEZ7196892.1"/>
    </source>
</evidence>
<comment type="caution">
    <text evidence="2">The sequence shown here is derived from an EMBL/GenBank/DDBJ whole genome shotgun (WGS) entry which is preliminary data.</text>
</comment>
<feature type="coiled-coil region" evidence="1">
    <location>
        <begin position="11"/>
        <end position="45"/>
    </location>
</feature>
<sequence>MTIRTRKSPVLVALCRKRSQLSSEIIELEAQLERKRKEVETLDCTMVLLGMARDEEIARPRKVYTIRFGKGELKRMIVDILKAAKDPLTTRQVTDEVRRRKRMLQDYRRRVKCALTQYRITVQVGKTESGESLWVLKGQAAKAKVDPKPSLRLVRSQ</sequence>
<dbReference type="Proteomes" id="UP001568698">
    <property type="component" value="Unassembled WGS sequence"/>
</dbReference>
<evidence type="ECO:0000256" key="1">
    <source>
        <dbReference type="SAM" id="Coils"/>
    </source>
</evidence>
<dbReference type="RefSeq" id="WP_371386413.1">
    <property type="nucleotide sequence ID" value="NZ_JBGLYH010000021.1"/>
</dbReference>
<protein>
    <submittedName>
        <fullName evidence="2">Uncharacterized protein</fullName>
    </submittedName>
</protein>
<organism evidence="2 3">
    <name type="scientific">Pseudodesulfovibrio karagichevae</name>
    <dbReference type="NCBI Taxonomy" id="3239305"/>
    <lineage>
        <taxon>Bacteria</taxon>
        <taxon>Pseudomonadati</taxon>
        <taxon>Thermodesulfobacteriota</taxon>
        <taxon>Desulfovibrionia</taxon>
        <taxon>Desulfovibrionales</taxon>
        <taxon>Desulfovibrionaceae</taxon>
    </lineage>
</organism>
<accession>A0ABV4K1Q7</accession>
<dbReference type="EMBL" id="JBGLYH010000021">
    <property type="protein sequence ID" value="MEZ7196892.1"/>
    <property type="molecule type" value="Genomic_DNA"/>
</dbReference>
<proteinExistence type="predicted"/>
<keyword evidence="3" id="KW-1185">Reference proteome</keyword>
<gene>
    <name evidence="2" type="ORF">AB6M95_09045</name>
</gene>
<reference evidence="2 3" key="1">
    <citation type="submission" date="2024-08" db="EMBL/GenBank/DDBJ databases">
        <title>Sulfate-reducing bacteria isolated from formation water of the oil field in Kazakhstan and description of Pseudodesulfovibrio sp.</title>
        <authorList>
            <person name="Bidzhieva S.K."/>
            <person name="Tourova T.P."/>
            <person name="Grouzdev D.S."/>
            <person name="Beletsky A.V."/>
            <person name="Sokolova D.S."/>
            <person name="Samigullina S.R."/>
            <person name="Poltaraus A.B."/>
            <person name="Avtukh A.N."/>
            <person name="Tereshina V.M."/>
            <person name="Zhaparov N.S."/>
            <person name="Mardanov A.V."/>
            <person name="Nazina T.N."/>
        </authorList>
    </citation>
    <scope>NUCLEOTIDE SEQUENCE [LARGE SCALE GENOMIC DNA]</scope>
    <source>
        <strain evidence="2 3">9FUS</strain>
    </source>
</reference>
<name>A0ABV4K1Q7_9BACT</name>